<name>A0A2M3ZQ11_9DIPT</name>
<feature type="signal peptide" evidence="1">
    <location>
        <begin position="1"/>
        <end position="25"/>
    </location>
</feature>
<sequence length="75" mass="8179">MCRGVVVVVVVVVVELACDYECTDAHGTDGEGSREYCVLLFKMSPNVCSHVLQTAKGRFSSQDPAISHLFLLFSN</sequence>
<keyword evidence="1" id="KW-0732">Signal</keyword>
<protein>
    <submittedName>
        <fullName evidence="2">Putative secreted peptide</fullName>
    </submittedName>
</protein>
<feature type="chain" id="PRO_5014941141" evidence="1">
    <location>
        <begin position="26"/>
        <end position="75"/>
    </location>
</feature>
<accession>A0A2M3ZQ11</accession>
<evidence type="ECO:0000256" key="1">
    <source>
        <dbReference type="SAM" id="SignalP"/>
    </source>
</evidence>
<dbReference type="AlphaFoldDB" id="A0A2M3ZQ11"/>
<proteinExistence type="predicted"/>
<dbReference type="EMBL" id="GGFM01009824">
    <property type="protein sequence ID" value="MBW30575.1"/>
    <property type="molecule type" value="Transcribed_RNA"/>
</dbReference>
<reference evidence="2" key="1">
    <citation type="submission" date="2018-01" db="EMBL/GenBank/DDBJ databases">
        <title>An insight into the sialome of Amazonian anophelines.</title>
        <authorList>
            <person name="Ribeiro J.M."/>
            <person name="Scarpassa V."/>
            <person name="Calvo E."/>
        </authorList>
    </citation>
    <scope>NUCLEOTIDE SEQUENCE</scope>
    <source>
        <tissue evidence="2">Salivary glands</tissue>
    </source>
</reference>
<organism evidence="2">
    <name type="scientific">Anopheles braziliensis</name>
    <dbReference type="NCBI Taxonomy" id="58242"/>
    <lineage>
        <taxon>Eukaryota</taxon>
        <taxon>Metazoa</taxon>
        <taxon>Ecdysozoa</taxon>
        <taxon>Arthropoda</taxon>
        <taxon>Hexapoda</taxon>
        <taxon>Insecta</taxon>
        <taxon>Pterygota</taxon>
        <taxon>Neoptera</taxon>
        <taxon>Endopterygota</taxon>
        <taxon>Diptera</taxon>
        <taxon>Nematocera</taxon>
        <taxon>Culicoidea</taxon>
        <taxon>Culicidae</taxon>
        <taxon>Anophelinae</taxon>
        <taxon>Anopheles</taxon>
    </lineage>
</organism>
<evidence type="ECO:0000313" key="2">
    <source>
        <dbReference type="EMBL" id="MBW30575.1"/>
    </source>
</evidence>